<dbReference type="Gene3D" id="3.40.50.1000">
    <property type="entry name" value="HAD superfamily/HAD-like"/>
    <property type="match status" value="1"/>
</dbReference>
<evidence type="ECO:0000313" key="14">
    <source>
        <dbReference type="Proteomes" id="UP000050949"/>
    </source>
</evidence>
<organism evidence="13 14">
    <name type="scientific">Schleiferilactobacillus harbinensis DSM 16991</name>
    <dbReference type="NCBI Taxonomy" id="1122147"/>
    <lineage>
        <taxon>Bacteria</taxon>
        <taxon>Bacillati</taxon>
        <taxon>Bacillota</taxon>
        <taxon>Bacilli</taxon>
        <taxon>Lactobacillales</taxon>
        <taxon>Lactobacillaceae</taxon>
        <taxon>Schleiferilactobacillus</taxon>
    </lineage>
</organism>
<dbReference type="SUPFAM" id="SSF56784">
    <property type="entry name" value="HAD-like"/>
    <property type="match status" value="1"/>
</dbReference>
<dbReference type="SUPFAM" id="SSF81653">
    <property type="entry name" value="Calcium ATPase, transduction domain A"/>
    <property type="match status" value="1"/>
</dbReference>
<keyword evidence="6" id="KW-0406">Ion transport</keyword>
<dbReference type="InterPro" id="IPR023298">
    <property type="entry name" value="ATPase_P-typ_TM_dom_sf"/>
</dbReference>
<evidence type="ECO:0000256" key="10">
    <source>
        <dbReference type="RuleBase" id="RU362081"/>
    </source>
</evidence>
<keyword evidence="6" id="KW-0813">Transport</keyword>
<dbReference type="GO" id="GO:0005524">
    <property type="term" value="F:ATP binding"/>
    <property type="evidence" value="ECO:0007669"/>
    <property type="project" value="UniProtKB-UniRule"/>
</dbReference>
<protein>
    <recommendedName>
        <fullName evidence="8">Cd(2+)-exporting ATPase</fullName>
        <ecNumber evidence="8">7.2.2.21</ecNumber>
    </recommendedName>
</protein>
<dbReference type="InterPro" id="IPR027256">
    <property type="entry name" value="P-typ_ATPase_IB"/>
</dbReference>
<evidence type="ECO:0000313" key="13">
    <source>
        <dbReference type="EMBL" id="KRM29816.1"/>
    </source>
</evidence>
<dbReference type="CDD" id="cd07544">
    <property type="entry name" value="P-type_ATPase_HM"/>
    <property type="match status" value="1"/>
</dbReference>
<dbReference type="NCBIfam" id="TIGR01494">
    <property type="entry name" value="ATPase_P-type"/>
    <property type="match status" value="1"/>
</dbReference>
<dbReference type="Gene3D" id="3.40.1110.10">
    <property type="entry name" value="Calcium-transporting ATPase, cytoplasmic domain N"/>
    <property type="match status" value="1"/>
</dbReference>
<evidence type="ECO:0000256" key="5">
    <source>
        <dbReference type="ARBA" id="ARBA00022989"/>
    </source>
</evidence>
<dbReference type="EC" id="7.2.2.21" evidence="8"/>
<dbReference type="Gene3D" id="2.70.150.10">
    <property type="entry name" value="Calcium-transporting ATPase, cytoplasmic transduction domain A"/>
    <property type="match status" value="1"/>
</dbReference>
<keyword evidence="3" id="KW-0104">Cadmium</keyword>
<dbReference type="NCBIfam" id="TIGR01525">
    <property type="entry name" value="ATPase-IB_hvy"/>
    <property type="match status" value="1"/>
</dbReference>
<comment type="caution">
    <text evidence="13">The sequence shown here is derived from an EMBL/GenBank/DDBJ whole genome shotgun (WGS) entry which is preliminary data.</text>
</comment>
<dbReference type="AlphaFoldDB" id="A0A0R1XHX8"/>
<accession>A0A0R1XHX8</accession>
<evidence type="ECO:0000256" key="3">
    <source>
        <dbReference type="ARBA" id="ARBA00022539"/>
    </source>
</evidence>
<dbReference type="PANTHER" id="PTHR48085">
    <property type="entry name" value="CADMIUM/ZINC-TRANSPORTING ATPASE HMA2-RELATED"/>
    <property type="match status" value="1"/>
</dbReference>
<dbReference type="PROSITE" id="PS00154">
    <property type="entry name" value="ATPASE_E1_E2"/>
    <property type="match status" value="1"/>
</dbReference>
<dbReference type="Proteomes" id="UP000050949">
    <property type="component" value="Unassembled WGS sequence"/>
</dbReference>
<keyword evidence="10" id="KW-0067">ATP-binding</keyword>
<evidence type="ECO:0000256" key="6">
    <source>
        <dbReference type="ARBA" id="ARBA00023065"/>
    </source>
</evidence>
<dbReference type="InterPro" id="IPR051014">
    <property type="entry name" value="Cation_Transport_ATPase_IB"/>
</dbReference>
<keyword evidence="10" id="KW-1003">Cell membrane</keyword>
<dbReference type="FunFam" id="2.70.150.10:FF:000002">
    <property type="entry name" value="Copper-transporting ATPase 1, putative"/>
    <property type="match status" value="1"/>
</dbReference>
<comment type="similarity">
    <text evidence="2 10">Belongs to the cation transport ATPase (P-type) (TC 3.A.3) family. Type IB subfamily.</text>
</comment>
<dbReference type="OrthoDB" id="9813266at2"/>
<dbReference type="eggNOG" id="COG2217">
    <property type="taxonomic scope" value="Bacteria"/>
</dbReference>
<sequence length="620" mass="65287">MSHKTKLFTTIAIGVLALVLQFVFHLNIAAQVIVTLMGSVISLTMLIEMIKTLRAGKYGVDILAITAIVATLAISEYWASLMILVMLTGGDALEDYAQHKAGSELKSLLDNTPSTAHRFDGDKLTDITIEDVHIDDHLLVKPGEVVPVDGIILNGESTLDESSLTGESRPIDRRAGDDVMSGAVNGDSALTIQATKAAADSQYQKIVALVKESEARPAHFVRLADRYAVPFTLVAYLIAGLAWTISGDPHRFAEVLVVASPCPLILAAPVALVSGMSRASRNGIIVKTGTVIEKLANAKTVAFDKTGTITRGVLAVDQVTPVADISAAHLLRAAASAEQQSNHILARSLVKSTRRDKLLPTDHIVETTGAGVTAQVGGETIRVGKADFAEAPASAQVDGTAVYISINGTYAGMITFNDQLRPEAAATIADLHTLGVNHVMMLTGDKKETAQAIADEVGIDDLQAECLPQDKIDMLNGLPDDQRPSVMVGDGVNDAPSLAVADVGIAMGAHGSTAASESADMVILKDDLGRVTRAVRISRDTMKVAKQSVLLGIFICTALMLVASVGVIPALFGAMLQEVIDTVSILWALRARHGKSLAPSDANHQSHHQALSKAGNALGE</sequence>
<comment type="subcellular location">
    <subcellularLocation>
        <location evidence="1">Cell membrane</location>
        <topology evidence="1">Multi-pass membrane protein</topology>
    </subcellularLocation>
</comment>
<evidence type="ECO:0000256" key="9">
    <source>
        <dbReference type="ARBA" id="ARBA00049338"/>
    </source>
</evidence>
<dbReference type="RefSeq" id="WP_081674912.1">
    <property type="nucleotide sequence ID" value="NZ_AUEH01000044.1"/>
</dbReference>
<dbReference type="Pfam" id="PF00702">
    <property type="entry name" value="Hydrolase"/>
    <property type="match status" value="1"/>
</dbReference>
<evidence type="ECO:0000256" key="1">
    <source>
        <dbReference type="ARBA" id="ARBA00004651"/>
    </source>
</evidence>
<evidence type="ECO:0000256" key="8">
    <source>
        <dbReference type="ARBA" id="ARBA00039103"/>
    </source>
</evidence>
<feature type="region of interest" description="Disordered" evidence="11">
    <location>
        <begin position="598"/>
        <end position="620"/>
    </location>
</feature>
<gene>
    <name evidence="13" type="ORF">FC91_GL000310</name>
</gene>
<feature type="domain" description="P-type ATPase A" evidence="12">
    <location>
        <begin position="112"/>
        <end position="211"/>
    </location>
</feature>
<dbReference type="PRINTS" id="PR00119">
    <property type="entry name" value="CATATPASE"/>
</dbReference>
<feature type="transmembrane region" description="Helical" evidence="10">
    <location>
        <begin position="252"/>
        <end position="272"/>
    </location>
</feature>
<comment type="catalytic activity">
    <reaction evidence="9">
        <text>Cd(2+)(in) + ATP + H2O = Cd(2+)(out) + ADP + phosphate + H(+)</text>
        <dbReference type="Rhea" id="RHEA:12132"/>
        <dbReference type="ChEBI" id="CHEBI:15377"/>
        <dbReference type="ChEBI" id="CHEBI:15378"/>
        <dbReference type="ChEBI" id="CHEBI:30616"/>
        <dbReference type="ChEBI" id="CHEBI:43474"/>
        <dbReference type="ChEBI" id="CHEBI:48775"/>
        <dbReference type="ChEBI" id="CHEBI:456216"/>
        <dbReference type="EC" id="7.2.2.21"/>
    </reaction>
</comment>
<feature type="transmembrane region" description="Helical" evidence="10">
    <location>
        <begin position="30"/>
        <end position="50"/>
    </location>
</feature>
<dbReference type="GO" id="GO:0005886">
    <property type="term" value="C:plasma membrane"/>
    <property type="evidence" value="ECO:0007669"/>
    <property type="project" value="UniProtKB-SubCell"/>
</dbReference>
<dbReference type="InterPro" id="IPR023299">
    <property type="entry name" value="ATPase_P-typ_cyto_dom_N"/>
</dbReference>
<feature type="transmembrane region" description="Helical" evidence="10">
    <location>
        <begin position="227"/>
        <end position="245"/>
    </location>
</feature>
<reference evidence="13 14" key="1">
    <citation type="journal article" date="2015" name="Genome Announc.">
        <title>Expanding the biotechnology potential of lactobacilli through comparative genomics of 213 strains and associated genera.</title>
        <authorList>
            <person name="Sun Z."/>
            <person name="Harris H.M."/>
            <person name="McCann A."/>
            <person name="Guo C."/>
            <person name="Argimon S."/>
            <person name="Zhang W."/>
            <person name="Yang X."/>
            <person name="Jeffery I.B."/>
            <person name="Cooney J.C."/>
            <person name="Kagawa T.F."/>
            <person name="Liu W."/>
            <person name="Song Y."/>
            <person name="Salvetti E."/>
            <person name="Wrobel A."/>
            <person name="Rasinkangas P."/>
            <person name="Parkhill J."/>
            <person name="Rea M.C."/>
            <person name="O'Sullivan O."/>
            <person name="Ritari J."/>
            <person name="Douillard F.P."/>
            <person name="Paul Ross R."/>
            <person name="Yang R."/>
            <person name="Briner A.E."/>
            <person name="Felis G.E."/>
            <person name="de Vos W.M."/>
            <person name="Barrangou R."/>
            <person name="Klaenhammer T.R."/>
            <person name="Caufield P.W."/>
            <person name="Cui Y."/>
            <person name="Zhang H."/>
            <person name="O'Toole P.W."/>
        </authorList>
    </citation>
    <scope>NUCLEOTIDE SEQUENCE [LARGE SCALE GENOMIC DNA]</scope>
    <source>
        <strain evidence="13 14">DSM 16991</strain>
    </source>
</reference>
<dbReference type="PANTHER" id="PTHR48085:SF5">
    <property type="entry name" value="CADMIUM_ZINC-TRANSPORTING ATPASE HMA4-RELATED"/>
    <property type="match status" value="1"/>
</dbReference>
<keyword evidence="5 10" id="KW-1133">Transmembrane helix</keyword>
<dbReference type="InterPro" id="IPR001757">
    <property type="entry name" value="P_typ_ATPase"/>
</dbReference>
<dbReference type="EMBL" id="AZFW01000010">
    <property type="protein sequence ID" value="KRM29816.1"/>
    <property type="molecule type" value="Genomic_DNA"/>
</dbReference>
<keyword evidence="10" id="KW-0547">Nucleotide-binding</keyword>
<evidence type="ECO:0000256" key="4">
    <source>
        <dbReference type="ARBA" id="ARBA00022692"/>
    </source>
</evidence>
<dbReference type="Pfam" id="PF00122">
    <property type="entry name" value="E1-E2_ATPase"/>
    <property type="match status" value="1"/>
</dbReference>
<evidence type="ECO:0000256" key="2">
    <source>
        <dbReference type="ARBA" id="ARBA00006024"/>
    </source>
</evidence>
<dbReference type="SUPFAM" id="SSF81665">
    <property type="entry name" value="Calcium ATPase, transmembrane domain M"/>
    <property type="match status" value="1"/>
</dbReference>
<dbReference type="GO" id="GO:0016887">
    <property type="term" value="F:ATP hydrolysis activity"/>
    <property type="evidence" value="ECO:0007669"/>
    <property type="project" value="InterPro"/>
</dbReference>
<name>A0A0R1XHX8_9LACO</name>
<proteinExistence type="inferred from homology"/>
<dbReference type="PRINTS" id="PR00120">
    <property type="entry name" value="HATPASE"/>
</dbReference>
<dbReference type="GO" id="GO:0008551">
    <property type="term" value="F:P-type cadmium transporter activity"/>
    <property type="evidence" value="ECO:0007669"/>
    <property type="project" value="UniProtKB-EC"/>
</dbReference>
<evidence type="ECO:0000259" key="12">
    <source>
        <dbReference type="Pfam" id="PF00122"/>
    </source>
</evidence>
<keyword evidence="10" id="KW-0479">Metal-binding</keyword>
<keyword evidence="4 10" id="KW-0812">Transmembrane</keyword>
<dbReference type="InterPro" id="IPR008250">
    <property type="entry name" value="ATPase_P-typ_transduc_dom_A_sf"/>
</dbReference>
<evidence type="ECO:0000256" key="11">
    <source>
        <dbReference type="SAM" id="MobiDB-lite"/>
    </source>
</evidence>
<feature type="transmembrane region" description="Helical" evidence="10">
    <location>
        <begin position="7"/>
        <end position="24"/>
    </location>
</feature>
<dbReference type="GO" id="GO:0046872">
    <property type="term" value="F:metal ion binding"/>
    <property type="evidence" value="ECO:0007669"/>
    <property type="project" value="UniProtKB-KW"/>
</dbReference>
<evidence type="ECO:0000256" key="7">
    <source>
        <dbReference type="ARBA" id="ARBA00023136"/>
    </source>
</evidence>
<dbReference type="InterPro" id="IPR059000">
    <property type="entry name" value="ATPase_P-type_domA"/>
</dbReference>
<dbReference type="InterPro" id="IPR036412">
    <property type="entry name" value="HAD-like_sf"/>
</dbReference>
<dbReference type="InterPro" id="IPR018303">
    <property type="entry name" value="ATPase_P-typ_P_site"/>
</dbReference>
<dbReference type="PATRIC" id="fig|1122147.4.peg.323"/>
<keyword evidence="7 10" id="KW-0472">Membrane</keyword>
<dbReference type="NCBIfam" id="TIGR01512">
    <property type="entry name" value="ATPase-IB2_Cd"/>
    <property type="match status" value="1"/>
</dbReference>
<feature type="transmembrane region" description="Helical" evidence="10">
    <location>
        <begin position="549"/>
        <end position="572"/>
    </location>
</feature>
<dbReference type="InterPro" id="IPR023214">
    <property type="entry name" value="HAD_sf"/>
</dbReference>